<keyword evidence="1" id="KW-0547">Nucleotide-binding</keyword>
<dbReference type="Gene3D" id="3.30.1490.20">
    <property type="entry name" value="ATP-grasp fold, A domain"/>
    <property type="match status" value="1"/>
</dbReference>
<reference evidence="3 4" key="1">
    <citation type="submission" date="2013-01" db="EMBL/GenBank/DDBJ databases">
        <authorList>
            <person name="Harkins D.M."/>
            <person name="Durkin A.S."/>
            <person name="Brinkac L.M."/>
            <person name="Haft D.H."/>
            <person name="Selengut J.D."/>
            <person name="Sanka R."/>
            <person name="DePew J."/>
            <person name="Purushe J."/>
            <person name="Matthias M.A."/>
            <person name="Vinetz J.M."/>
            <person name="Sutton G.G."/>
            <person name="Nierman W.C."/>
            <person name="Fouts D.E."/>
        </authorList>
    </citation>
    <scope>NUCLEOTIDE SEQUENCE [LARGE SCALE GENOMIC DNA]</scope>
    <source>
        <strain evidence="3 4">ZUN142</strain>
    </source>
</reference>
<comment type="caution">
    <text evidence="3">The sequence shown here is derived from an EMBL/GenBank/DDBJ whole genome shotgun (WGS) entry which is preliminary data.</text>
</comment>
<dbReference type="Proteomes" id="UP000012153">
    <property type="component" value="Unassembled WGS sequence"/>
</dbReference>
<feature type="domain" description="ATP-grasp" evidence="2">
    <location>
        <begin position="114"/>
        <end position="286"/>
    </location>
</feature>
<dbReference type="GO" id="GO:0005524">
    <property type="term" value="F:ATP binding"/>
    <property type="evidence" value="ECO:0007669"/>
    <property type="project" value="UniProtKB-UniRule"/>
</dbReference>
<dbReference type="EMBL" id="AHOP02000001">
    <property type="protein sequence ID" value="EMO43063.1"/>
    <property type="molecule type" value="Genomic_DNA"/>
</dbReference>
<dbReference type="SUPFAM" id="SSF56059">
    <property type="entry name" value="Glutathione synthetase ATP-binding domain-like"/>
    <property type="match status" value="1"/>
</dbReference>
<evidence type="ECO:0000313" key="3">
    <source>
        <dbReference type="EMBL" id="EMO43063.1"/>
    </source>
</evidence>
<evidence type="ECO:0000256" key="1">
    <source>
        <dbReference type="PROSITE-ProRule" id="PRU00409"/>
    </source>
</evidence>
<name>M6V0K4_9LEPT</name>
<dbReference type="AlphaFoldDB" id="M6V0K4"/>
<dbReference type="InterPro" id="IPR011761">
    <property type="entry name" value="ATP-grasp"/>
</dbReference>
<dbReference type="Pfam" id="PF15632">
    <property type="entry name" value="ATPgrasp_Ter"/>
    <property type="match status" value="1"/>
</dbReference>
<sequence>MTKKILFTGGGGSGSEGLFKLLEGKYEVHFADADINSKPYSIPLDRWHCIEKASSPNFLDSIKKLCDGCSIDVLIPGVDEELIPLALARENLEFNMLLPPLDFIETHLDKLKSNSKLSSQNLPVPKTDLIDERNSVVFPCIIKPKIGRGSRDVRIIESEEELQAHVLLSRRKSEEFILQEQLIGQEYTVLMVANRQKNLKAIIPVKVGIKKGITIRAMTDFDQSIISACFAIHLNWPVSGCYNIQLIKTDSKEIKPFEINPRVSTTTCLAVAAGVDFISLYLSDENSDNAKLYSFKNNLALKRSWFNEFYMNKEQE</sequence>
<dbReference type="RefSeq" id="WP_004434561.1">
    <property type="nucleotide sequence ID" value="NZ_AHOP02000001.1"/>
</dbReference>
<dbReference type="PROSITE" id="PS50975">
    <property type="entry name" value="ATP_GRASP"/>
    <property type="match status" value="1"/>
</dbReference>
<evidence type="ECO:0000313" key="4">
    <source>
        <dbReference type="Proteomes" id="UP000012153"/>
    </source>
</evidence>
<organism evidence="3 4">
    <name type="scientific">Leptospira noguchii serovar Autumnalis str. ZUN142</name>
    <dbReference type="NCBI Taxonomy" id="1085540"/>
    <lineage>
        <taxon>Bacteria</taxon>
        <taxon>Pseudomonadati</taxon>
        <taxon>Spirochaetota</taxon>
        <taxon>Spirochaetia</taxon>
        <taxon>Leptospirales</taxon>
        <taxon>Leptospiraceae</taxon>
        <taxon>Leptospira</taxon>
    </lineage>
</organism>
<dbReference type="InterPro" id="IPR013815">
    <property type="entry name" value="ATP_grasp_subdomain_1"/>
</dbReference>
<accession>M6V0K4</accession>
<protein>
    <submittedName>
        <fullName evidence="3">ATP-grasp domain protein</fullName>
    </submittedName>
</protein>
<dbReference type="GO" id="GO:0046872">
    <property type="term" value="F:metal ion binding"/>
    <property type="evidence" value="ECO:0007669"/>
    <property type="project" value="InterPro"/>
</dbReference>
<proteinExistence type="predicted"/>
<evidence type="ECO:0000259" key="2">
    <source>
        <dbReference type="PROSITE" id="PS50975"/>
    </source>
</evidence>
<dbReference type="Gene3D" id="3.40.50.20">
    <property type="match status" value="1"/>
</dbReference>
<gene>
    <name evidence="3" type="ORF">LEP1GSC186_2510</name>
</gene>
<keyword evidence="1" id="KW-0067">ATP-binding</keyword>
<dbReference type="Gene3D" id="3.30.470.20">
    <property type="entry name" value="ATP-grasp fold, B domain"/>
    <property type="match status" value="1"/>
</dbReference>